<protein>
    <submittedName>
        <fullName evidence="1">Uncharacterized protein</fullName>
    </submittedName>
</protein>
<gene>
    <name evidence="1" type="ORF">Sgleb_13790</name>
</gene>
<sequence length="128" mass="13690">MLAVDGPCQALELTRSQPGEHLYELTALSGDQQGLLDEAPRVGVLVGEVAETLAPSATVRAVNRPRSHWSGLITFSARVSLSWVWPRRAAMAAAVEADVEAMRLHCSAVALSGARPASNRHCSCLRCQ</sequence>
<comment type="caution">
    <text evidence="1">The sequence shown here is derived from an EMBL/GenBank/DDBJ whole genome shotgun (WGS) entry which is preliminary data.</text>
</comment>
<proteinExistence type="predicted"/>
<evidence type="ECO:0000313" key="1">
    <source>
        <dbReference type="EMBL" id="GFE13332.1"/>
    </source>
</evidence>
<accession>A0A640SR70</accession>
<name>A0A640SR70_9ACTN</name>
<dbReference type="EMBL" id="BLIO01000001">
    <property type="protein sequence ID" value="GFE13332.1"/>
    <property type="molecule type" value="Genomic_DNA"/>
</dbReference>
<dbReference type="Proteomes" id="UP000430079">
    <property type="component" value="Unassembled WGS sequence"/>
</dbReference>
<organism evidence="1 2">
    <name type="scientific">Streptomyces glebosus</name>
    <dbReference type="NCBI Taxonomy" id="249580"/>
    <lineage>
        <taxon>Bacteria</taxon>
        <taxon>Bacillati</taxon>
        <taxon>Actinomycetota</taxon>
        <taxon>Actinomycetes</taxon>
        <taxon>Kitasatosporales</taxon>
        <taxon>Streptomycetaceae</taxon>
        <taxon>Streptomyces</taxon>
    </lineage>
</organism>
<keyword evidence="2" id="KW-1185">Reference proteome</keyword>
<dbReference type="AlphaFoldDB" id="A0A640SR70"/>
<reference evidence="1 2" key="1">
    <citation type="submission" date="2019-12" db="EMBL/GenBank/DDBJ databases">
        <title>Whole genome shotgun sequence of Streptomyces hygroscopicus subsp. glebosus NBRC 13786.</title>
        <authorList>
            <person name="Ichikawa N."/>
            <person name="Kimura A."/>
            <person name="Kitahashi Y."/>
            <person name="Komaki H."/>
            <person name="Tamura T."/>
        </authorList>
    </citation>
    <scope>NUCLEOTIDE SEQUENCE [LARGE SCALE GENOMIC DNA]</scope>
    <source>
        <strain evidence="1 2">NBRC 13786</strain>
    </source>
</reference>
<evidence type="ECO:0000313" key="2">
    <source>
        <dbReference type="Proteomes" id="UP000430079"/>
    </source>
</evidence>